<feature type="domain" description="Methyltransferase small" evidence="4">
    <location>
        <begin position="122"/>
        <end position="236"/>
    </location>
</feature>
<evidence type="ECO:0000256" key="2">
    <source>
        <dbReference type="ARBA" id="ARBA00022679"/>
    </source>
</evidence>
<dbReference type="PATRIC" id="fig|106592.7.peg.4999"/>
<dbReference type="Gene3D" id="3.40.50.150">
    <property type="entry name" value="Vaccinia Virus protein VP39"/>
    <property type="match status" value="1"/>
</dbReference>
<dbReference type="CDD" id="cd02440">
    <property type="entry name" value="AdoMet_MTases"/>
    <property type="match status" value="1"/>
</dbReference>
<dbReference type="InterPro" id="IPR007848">
    <property type="entry name" value="Small_mtfrase_dom"/>
</dbReference>
<dbReference type="EMBL" id="LGAP01000031">
    <property type="protein sequence ID" value="KOF13983.1"/>
    <property type="molecule type" value="Genomic_DNA"/>
</dbReference>
<accession>A0A0L8BHC7</accession>
<evidence type="ECO:0000259" key="4">
    <source>
        <dbReference type="Pfam" id="PF05175"/>
    </source>
</evidence>
<keyword evidence="3" id="KW-0949">S-adenosyl-L-methionine</keyword>
<keyword evidence="2" id="KW-0808">Transferase</keyword>
<organism evidence="5 6">
    <name type="scientific">Ensifer adhaerens</name>
    <name type="common">Sinorhizobium morelense</name>
    <dbReference type="NCBI Taxonomy" id="106592"/>
    <lineage>
        <taxon>Bacteria</taxon>
        <taxon>Pseudomonadati</taxon>
        <taxon>Pseudomonadota</taxon>
        <taxon>Alphaproteobacteria</taxon>
        <taxon>Hyphomicrobiales</taxon>
        <taxon>Rhizobiaceae</taxon>
        <taxon>Sinorhizobium/Ensifer group</taxon>
        <taxon>Ensifer</taxon>
    </lineage>
</organism>
<gene>
    <name evidence="5" type="ORF">AC244_29255</name>
</gene>
<dbReference type="PANTHER" id="PTHR47816:SF4">
    <property type="entry name" value="RIBOSOMAL RNA SMALL SUBUNIT METHYLTRANSFERASE C"/>
    <property type="match status" value="1"/>
</dbReference>
<evidence type="ECO:0000313" key="6">
    <source>
        <dbReference type="Proteomes" id="UP000037425"/>
    </source>
</evidence>
<evidence type="ECO:0000313" key="5">
    <source>
        <dbReference type="EMBL" id="KOF13983.1"/>
    </source>
</evidence>
<reference evidence="6" key="1">
    <citation type="submission" date="2015-07" db="EMBL/GenBank/DDBJ databases">
        <title>Whole genome sequence of an Ensifer adhaerens strain isolated from a cave pool in the Wind Cave National Park.</title>
        <authorList>
            <person name="Eng W.W.H."/>
            <person name="Gan H.M."/>
            <person name="Barton H.A."/>
            <person name="Savka M.A."/>
        </authorList>
    </citation>
    <scope>NUCLEOTIDE SEQUENCE [LARGE SCALE GENOMIC DNA]</scope>
    <source>
        <strain evidence="6">SD006</strain>
    </source>
</reference>
<name>A0A0L8BHC7_ENSAD</name>
<evidence type="ECO:0000256" key="3">
    <source>
        <dbReference type="ARBA" id="ARBA00022691"/>
    </source>
</evidence>
<dbReference type="Proteomes" id="UP000037425">
    <property type="component" value="Unassembled WGS sequence"/>
</dbReference>
<dbReference type="Pfam" id="PF05175">
    <property type="entry name" value="MTS"/>
    <property type="match status" value="1"/>
</dbReference>
<proteinExistence type="predicted"/>
<dbReference type="InterPro" id="IPR029063">
    <property type="entry name" value="SAM-dependent_MTases_sf"/>
</dbReference>
<sequence length="397" mass="43873">MALPTITWVPLDRVAIARLGRVMKTALADERSALKSLLHGNPQPQPAIDRELDPTAVGDLLRFGIIEQSGELLRSRFQAQLIGSHLVFSDLRQSMRAVRKTNERDTYVDPMWEGPTLSNLLVREPAESGLDMGCGCGVIALAMSTYCSRVVALDLNPRALMLASFNMALNGVDNVEVLESDLFSAVEGATFDRIVFNAPVGMELIPRNALESGEQILIRFFSSLSKHLKRGGMLQMNVCVKDWSKASLAMNLRAWLGGDHEDFQSLFIELWRVESGIKFNVRRWLAPFVLPRWYGRLLRIRRGLLIVERNGVPTHAETASTYDKWATSLGPSFGSSLIQSLMGADPGKEHGEPVATVLNHLGADNRTFGGSVTAAIFGKLQKVQRFTPPPYFGNSHS</sequence>
<dbReference type="RefSeq" id="WP_053252316.1">
    <property type="nucleotide sequence ID" value="NZ_LGAP01000031.1"/>
</dbReference>
<dbReference type="AlphaFoldDB" id="A0A0L8BHC7"/>
<dbReference type="InterPro" id="IPR046977">
    <property type="entry name" value="RsmC/RlmG"/>
</dbReference>
<evidence type="ECO:0000256" key="1">
    <source>
        <dbReference type="ARBA" id="ARBA00022603"/>
    </source>
</evidence>
<keyword evidence="1" id="KW-0489">Methyltransferase</keyword>
<protein>
    <recommendedName>
        <fullName evidence="4">Methyltransferase small domain-containing protein</fullName>
    </recommendedName>
</protein>
<dbReference type="SUPFAM" id="SSF53335">
    <property type="entry name" value="S-adenosyl-L-methionine-dependent methyltransferases"/>
    <property type="match status" value="1"/>
</dbReference>
<dbReference type="GO" id="GO:0008757">
    <property type="term" value="F:S-adenosylmethionine-dependent methyltransferase activity"/>
    <property type="evidence" value="ECO:0007669"/>
    <property type="project" value="InterPro"/>
</dbReference>
<dbReference type="GO" id="GO:0032259">
    <property type="term" value="P:methylation"/>
    <property type="evidence" value="ECO:0007669"/>
    <property type="project" value="UniProtKB-KW"/>
</dbReference>
<comment type="caution">
    <text evidence="5">The sequence shown here is derived from an EMBL/GenBank/DDBJ whole genome shotgun (WGS) entry which is preliminary data.</text>
</comment>
<dbReference type="PANTHER" id="PTHR47816">
    <property type="entry name" value="RIBOSOMAL RNA SMALL SUBUNIT METHYLTRANSFERASE C"/>
    <property type="match status" value="1"/>
</dbReference>